<dbReference type="EMBL" id="JAZDWU010000009">
    <property type="protein sequence ID" value="KAK9991507.1"/>
    <property type="molecule type" value="Genomic_DNA"/>
</dbReference>
<organism evidence="2 3">
    <name type="scientific">Lithocarpus litseifolius</name>
    <dbReference type="NCBI Taxonomy" id="425828"/>
    <lineage>
        <taxon>Eukaryota</taxon>
        <taxon>Viridiplantae</taxon>
        <taxon>Streptophyta</taxon>
        <taxon>Embryophyta</taxon>
        <taxon>Tracheophyta</taxon>
        <taxon>Spermatophyta</taxon>
        <taxon>Magnoliopsida</taxon>
        <taxon>eudicotyledons</taxon>
        <taxon>Gunneridae</taxon>
        <taxon>Pentapetalae</taxon>
        <taxon>rosids</taxon>
        <taxon>fabids</taxon>
        <taxon>Fagales</taxon>
        <taxon>Fagaceae</taxon>
        <taxon>Lithocarpus</taxon>
    </lineage>
</organism>
<dbReference type="Pfam" id="PF10551">
    <property type="entry name" value="MULE"/>
    <property type="match status" value="1"/>
</dbReference>
<protein>
    <recommendedName>
        <fullName evidence="1">MULE transposase domain-containing protein</fullName>
    </recommendedName>
</protein>
<keyword evidence="3" id="KW-1185">Reference proteome</keyword>
<proteinExistence type="predicted"/>
<dbReference type="Proteomes" id="UP001459277">
    <property type="component" value="Unassembled WGS sequence"/>
</dbReference>
<name>A0AAW2C1L3_9ROSI</name>
<evidence type="ECO:0000313" key="3">
    <source>
        <dbReference type="Proteomes" id="UP001459277"/>
    </source>
</evidence>
<dbReference type="PANTHER" id="PTHR31973:SF184">
    <property type="entry name" value="OS02G0685500 PROTEIN"/>
    <property type="match status" value="1"/>
</dbReference>
<dbReference type="InterPro" id="IPR018289">
    <property type="entry name" value="MULE_transposase_dom"/>
</dbReference>
<feature type="domain" description="MULE transposase" evidence="1">
    <location>
        <begin position="259"/>
        <end position="303"/>
    </location>
</feature>
<dbReference type="AlphaFoldDB" id="A0AAW2C1L3"/>
<accession>A0AAW2C1L3</accession>
<evidence type="ECO:0000259" key="1">
    <source>
        <dbReference type="Pfam" id="PF10551"/>
    </source>
</evidence>
<gene>
    <name evidence="2" type="ORF">SO802_026492</name>
</gene>
<dbReference type="PANTHER" id="PTHR31973">
    <property type="entry name" value="POLYPROTEIN, PUTATIVE-RELATED"/>
    <property type="match status" value="1"/>
</dbReference>
<evidence type="ECO:0000313" key="2">
    <source>
        <dbReference type="EMBL" id="KAK9991507.1"/>
    </source>
</evidence>
<comment type="caution">
    <text evidence="2">The sequence shown here is derived from an EMBL/GenBank/DDBJ whole genome shotgun (WGS) entry which is preliminary data.</text>
</comment>
<reference evidence="2 3" key="1">
    <citation type="submission" date="2024-01" db="EMBL/GenBank/DDBJ databases">
        <title>A telomere-to-telomere, gap-free genome of sweet tea (Lithocarpus litseifolius).</title>
        <authorList>
            <person name="Zhou J."/>
        </authorList>
    </citation>
    <scope>NUCLEOTIDE SEQUENCE [LARGE SCALE GENOMIC DNA]</scope>
    <source>
        <strain evidence="2">Zhou-2022a</strain>
        <tissue evidence="2">Leaf</tissue>
    </source>
</reference>
<sequence length="304" mass="34884">MAECDEDDADAAITVQHVTNTPLIYEPPASSFYANTWENMVDPEVVQQAFASSWNADMNFAKGLIFANKDAVKHELTIYAAKHNKNFITNWSTKSRLSVKCMDESCQWYVWAVLKLELGLWMVTSNRGPHSCISLGMALDGRMMGCNFLAVEFVPLLQKNHTARIFHLRDFITAKYYDHKLSYYKIWDAKQKAIAKIFGDWEESYQRLRKLLVAYLDQEIGTRYWYHTIRSEVSGDTILRYVFWAFAPCNEGFKHCKPVISIDGTYLYGKYRGVLLITMATDANNKVLPLAFAVVDKESGLSWS</sequence>